<feature type="compositionally biased region" description="Basic and acidic residues" evidence="1">
    <location>
        <begin position="37"/>
        <end position="48"/>
    </location>
</feature>
<sequence length="61" mass="6697">MRANGLRAVRTEAWKAATVQDPQAKTSHIGNLMLDENGGKDFPVEPPRHPAGRGHHLSANW</sequence>
<organism evidence="2 3">
    <name type="scientific">Arthrobacter rhombi</name>
    <dbReference type="NCBI Taxonomy" id="71253"/>
    <lineage>
        <taxon>Bacteria</taxon>
        <taxon>Bacillati</taxon>
        <taxon>Actinomycetota</taxon>
        <taxon>Actinomycetes</taxon>
        <taxon>Micrococcales</taxon>
        <taxon>Micrococcaceae</taxon>
        <taxon>Arthrobacter</taxon>
    </lineage>
</organism>
<proteinExistence type="predicted"/>
<evidence type="ECO:0000313" key="3">
    <source>
        <dbReference type="Proteomes" id="UP000195913"/>
    </source>
</evidence>
<dbReference type="AlphaFoldDB" id="A0A1R4FPS4"/>
<feature type="compositionally biased region" description="Basic residues" evidence="1">
    <location>
        <begin position="50"/>
        <end position="61"/>
    </location>
</feature>
<gene>
    <name evidence="2" type="ORF">FM101_05110</name>
</gene>
<evidence type="ECO:0000313" key="2">
    <source>
        <dbReference type="EMBL" id="SJM57889.1"/>
    </source>
</evidence>
<feature type="region of interest" description="Disordered" evidence="1">
    <location>
        <begin position="31"/>
        <end position="61"/>
    </location>
</feature>
<dbReference type="EMBL" id="FUHW01000021">
    <property type="protein sequence ID" value="SJM57889.1"/>
    <property type="molecule type" value="Genomic_DNA"/>
</dbReference>
<keyword evidence="3" id="KW-1185">Reference proteome</keyword>
<reference evidence="2 3" key="1">
    <citation type="submission" date="2017-02" db="EMBL/GenBank/DDBJ databases">
        <authorList>
            <person name="Peterson S.W."/>
        </authorList>
    </citation>
    <scope>NUCLEOTIDE SEQUENCE [LARGE SCALE GENOMIC DNA]</scope>
    <source>
        <strain evidence="2 3">B Ar 00.02</strain>
    </source>
</reference>
<dbReference type="Proteomes" id="UP000195913">
    <property type="component" value="Unassembled WGS sequence"/>
</dbReference>
<evidence type="ECO:0000256" key="1">
    <source>
        <dbReference type="SAM" id="MobiDB-lite"/>
    </source>
</evidence>
<protein>
    <submittedName>
        <fullName evidence="2">Uncharacterized protein</fullName>
    </submittedName>
</protein>
<accession>A0A1R4FPS4</accession>
<name>A0A1R4FPS4_9MICC</name>